<organism evidence="17 18">
    <name type="scientific">Jaapia argillacea MUCL 33604</name>
    <dbReference type="NCBI Taxonomy" id="933084"/>
    <lineage>
        <taxon>Eukaryota</taxon>
        <taxon>Fungi</taxon>
        <taxon>Dikarya</taxon>
        <taxon>Basidiomycota</taxon>
        <taxon>Agaricomycotina</taxon>
        <taxon>Agaricomycetes</taxon>
        <taxon>Agaricomycetidae</taxon>
        <taxon>Jaapiales</taxon>
        <taxon>Jaapiaceae</taxon>
        <taxon>Jaapia</taxon>
    </lineage>
</organism>
<dbReference type="STRING" id="933084.A0A067PYZ3"/>
<evidence type="ECO:0000259" key="16">
    <source>
        <dbReference type="PROSITE" id="PS50969"/>
    </source>
</evidence>
<protein>
    <recommendedName>
        <fullName evidence="3 14">Mitochondrial import inner membrane translocase subunit TIM50</fullName>
    </recommendedName>
</protein>
<evidence type="ECO:0000256" key="8">
    <source>
        <dbReference type="ARBA" id="ARBA00022946"/>
    </source>
</evidence>
<reference evidence="18" key="1">
    <citation type="journal article" date="2014" name="Proc. Natl. Acad. Sci. U.S.A.">
        <title>Extensive sampling of basidiomycete genomes demonstrates inadequacy of the white-rot/brown-rot paradigm for wood decay fungi.</title>
        <authorList>
            <person name="Riley R."/>
            <person name="Salamov A.A."/>
            <person name="Brown D.W."/>
            <person name="Nagy L.G."/>
            <person name="Floudas D."/>
            <person name="Held B.W."/>
            <person name="Levasseur A."/>
            <person name="Lombard V."/>
            <person name="Morin E."/>
            <person name="Otillar R."/>
            <person name="Lindquist E.A."/>
            <person name="Sun H."/>
            <person name="LaButti K.M."/>
            <person name="Schmutz J."/>
            <person name="Jabbour D."/>
            <person name="Luo H."/>
            <person name="Baker S.E."/>
            <person name="Pisabarro A.G."/>
            <person name="Walton J.D."/>
            <person name="Blanchette R.A."/>
            <person name="Henrissat B."/>
            <person name="Martin F."/>
            <person name="Cullen D."/>
            <person name="Hibbett D.S."/>
            <person name="Grigoriev I.V."/>
        </authorList>
    </citation>
    <scope>NUCLEOTIDE SEQUENCE [LARGE SCALE GENOMIC DNA]</scope>
    <source>
        <strain evidence="18">MUCL 33604</strain>
    </source>
</reference>
<dbReference type="FunFam" id="3.40.50.1000:FF:000019">
    <property type="entry name" value="Mitochondrial import inner membrane translocase subunit TIM50"/>
    <property type="match status" value="1"/>
</dbReference>
<keyword evidence="11 14" id="KW-0496">Mitochondrion</keyword>
<dbReference type="EMBL" id="KL197722">
    <property type="protein sequence ID" value="KDQ56467.1"/>
    <property type="molecule type" value="Genomic_DNA"/>
</dbReference>
<keyword evidence="4 14" id="KW-0813">Transport</keyword>
<sequence length="491" mass="54404">MYTTLLTRLPARRALATVHQGTAVRAFASKSRSSKGSKSQQPSQPSPSSSDSTPPAQEQANAQPSPPIQPLRSLDFETTLADLPSLSAGQGQGDGSEPQERERTGAKSSKDSLSSIEKKRKVLGRITFAAMLLALGAEGFWLGREWTGEELKEKKLTLETAPSSRWDRTKTRFWDMFGVFSEPQWPQLLPDPYPPPMGKPYTLLISLEDLLIWSTWDRKTGWKTAKRPGVDYFIAYLSQFYELVIFTTMPSYVGAQIVQKLDPYNMFFTFQLFREGTRVVDGEAVKDLSFLNRPLNKVIILDAHPEHVKTHPENAIVLNPWKGEIGDKGLIGMVPFLESIGIYRPDDVRPILQAYAGKDIPIEYAKKEAEAKQKHIEEWKERHKGGLSTGGFTLSGLFGGSAPAASPIPPTYLEQKRAEAQALYREEQAYIRAHKDEFERLLEEDKNRMAKEMSGSLWGAMGLIGDKKDGAAAGGEVVPVSEGTSGTAAKS</sequence>
<proteinExistence type="inferred from homology"/>
<evidence type="ECO:0000256" key="4">
    <source>
        <dbReference type="ARBA" id="ARBA00022448"/>
    </source>
</evidence>
<comment type="function">
    <text evidence="14">Essential component of the TIM23 complex, a complex that mediates the translocation of transit peptide-containing proteins across the mitochondrial inner membrane.</text>
</comment>
<dbReference type="GO" id="GO:0015031">
    <property type="term" value="P:protein transport"/>
    <property type="evidence" value="ECO:0007669"/>
    <property type="project" value="UniProtKB-KW"/>
</dbReference>
<evidence type="ECO:0000256" key="6">
    <source>
        <dbReference type="ARBA" id="ARBA00022792"/>
    </source>
</evidence>
<keyword evidence="6" id="KW-0999">Mitochondrion inner membrane</keyword>
<accession>A0A067PYZ3</accession>
<evidence type="ECO:0000256" key="14">
    <source>
        <dbReference type="RuleBase" id="RU365079"/>
    </source>
</evidence>
<feature type="region of interest" description="Disordered" evidence="15">
    <location>
        <begin position="84"/>
        <end position="114"/>
    </location>
</feature>
<name>A0A067PYZ3_9AGAM</name>
<feature type="region of interest" description="Disordered" evidence="15">
    <location>
        <begin position="27"/>
        <end position="71"/>
    </location>
</feature>
<keyword evidence="8 14" id="KW-0809">Transit peptide</keyword>
<evidence type="ECO:0000256" key="13">
    <source>
        <dbReference type="ARBA" id="ARBA00065975"/>
    </source>
</evidence>
<feature type="compositionally biased region" description="Basic and acidic residues" evidence="15">
    <location>
        <begin position="98"/>
        <end position="110"/>
    </location>
</feature>
<dbReference type="Pfam" id="PF03031">
    <property type="entry name" value="NIF"/>
    <property type="match status" value="1"/>
</dbReference>
<comment type="subunit">
    <text evidence="13">Component of the TIM23 complex, at least composed of TIM23, TIM17 and TIM50. Interacts with preproteins in transit.</text>
</comment>
<evidence type="ECO:0000313" key="18">
    <source>
        <dbReference type="Proteomes" id="UP000027265"/>
    </source>
</evidence>
<dbReference type="CDD" id="cd07521">
    <property type="entry name" value="HAD_FCP1-like"/>
    <property type="match status" value="1"/>
</dbReference>
<dbReference type="OrthoDB" id="287041at2759"/>
<dbReference type="InterPro" id="IPR050365">
    <property type="entry name" value="TIM50"/>
</dbReference>
<dbReference type="SUPFAM" id="SSF56784">
    <property type="entry name" value="HAD-like"/>
    <property type="match status" value="1"/>
</dbReference>
<keyword evidence="7 14" id="KW-0653">Protein transport</keyword>
<feature type="compositionally biased region" description="Polar residues" evidence="15">
    <location>
        <begin position="482"/>
        <end position="491"/>
    </location>
</feature>
<keyword evidence="5" id="KW-0812">Transmembrane</keyword>
<dbReference type="SMART" id="SM00577">
    <property type="entry name" value="CPDc"/>
    <property type="match status" value="1"/>
</dbReference>
<feature type="compositionally biased region" description="Low complexity" evidence="15">
    <location>
        <begin position="29"/>
        <end position="52"/>
    </location>
</feature>
<dbReference type="HOGENOM" id="CLU_023309_1_0_1"/>
<evidence type="ECO:0000256" key="10">
    <source>
        <dbReference type="ARBA" id="ARBA00023010"/>
    </source>
</evidence>
<evidence type="ECO:0000313" key="17">
    <source>
        <dbReference type="EMBL" id="KDQ56467.1"/>
    </source>
</evidence>
<keyword evidence="12" id="KW-0472">Membrane</keyword>
<evidence type="ECO:0000256" key="2">
    <source>
        <dbReference type="ARBA" id="ARBA00006344"/>
    </source>
</evidence>
<feature type="domain" description="FCP1 homology" evidence="16">
    <location>
        <begin position="196"/>
        <end position="340"/>
    </location>
</feature>
<evidence type="ECO:0000256" key="12">
    <source>
        <dbReference type="ARBA" id="ARBA00023136"/>
    </source>
</evidence>
<evidence type="ECO:0000256" key="9">
    <source>
        <dbReference type="ARBA" id="ARBA00022989"/>
    </source>
</evidence>
<dbReference type="GO" id="GO:0005744">
    <property type="term" value="C:TIM23 mitochondrial import inner membrane translocase complex"/>
    <property type="evidence" value="ECO:0007669"/>
    <property type="project" value="UniProtKB-UniRule"/>
</dbReference>
<evidence type="ECO:0000256" key="11">
    <source>
        <dbReference type="ARBA" id="ARBA00023128"/>
    </source>
</evidence>
<dbReference type="Gene3D" id="3.40.50.1000">
    <property type="entry name" value="HAD superfamily/HAD-like"/>
    <property type="match status" value="1"/>
</dbReference>
<dbReference type="InterPro" id="IPR004274">
    <property type="entry name" value="FCP1_dom"/>
</dbReference>
<evidence type="ECO:0000256" key="1">
    <source>
        <dbReference type="ARBA" id="ARBA00004434"/>
    </source>
</evidence>
<gene>
    <name evidence="17" type="ORF">JAAARDRAFT_36623</name>
</gene>
<dbReference type="PANTHER" id="PTHR12210">
    <property type="entry name" value="DULLARD PROTEIN PHOSPHATASE"/>
    <property type="match status" value="1"/>
</dbReference>
<comment type="similarity">
    <text evidence="2 14">Belongs to the TIM50 family.</text>
</comment>
<keyword evidence="9" id="KW-1133">Transmembrane helix</keyword>
<dbReference type="PROSITE" id="PS50969">
    <property type="entry name" value="FCP1"/>
    <property type="match status" value="1"/>
</dbReference>
<dbReference type="InterPro" id="IPR023214">
    <property type="entry name" value="HAD_sf"/>
</dbReference>
<dbReference type="InterPro" id="IPR036412">
    <property type="entry name" value="HAD-like_sf"/>
</dbReference>
<evidence type="ECO:0000256" key="3">
    <source>
        <dbReference type="ARBA" id="ARBA00020799"/>
    </source>
</evidence>
<dbReference type="AlphaFoldDB" id="A0A067PYZ3"/>
<dbReference type="FunCoup" id="A0A067PYZ3">
    <property type="interactions" value="87"/>
</dbReference>
<comment type="subcellular location">
    <subcellularLocation>
        <location evidence="1 14">Mitochondrion inner membrane</location>
        <topology evidence="1 14">Single-pass membrane protein</topology>
    </subcellularLocation>
</comment>
<evidence type="ECO:0000256" key="15">
    <source>
        <dbReference type="SAM" id="MobiDB-lite"/>
    </source>
</evidence>
<feature type="region of interest" description="Disordered" evidence="15">
    <location>
        <begin position="471"/>
        <end position="491"/>
    </location>
</feature>
<keyword evidence="10 14" id="KW-0811">Translocation</keyword>
<dbReference type="Proteomes" id="UP000027265">
    <property type="component" value="Unassembled WGS sequence"/>
</dbReference>
<evidence type="ECO:0000256" key="7">
    <source>
        <dbReference type="ARBA" id="ARBA00022927"/>
    </source>
</evidence>
<dbReference type="InParanoid" id="A0A067PYZ3"/>
<feature type="compositionally biased region" description="Polar residues" evidence="15">
    <location>
        <begin position="53"/>
        <end position="63"/>
    </location>
</feature>
<evidence type="ECO:0000256" key="5">
    <source>
        <dbReference type="ARBA" id="ARBA00022692"/>
    </source>
</evidence>
<keyword evidence="18" id="KW-1185">Reference proteome</keyword>